<dbReference type="Pfam" id="PF17874">
    <property type="entry name" value="TPR_MalT"/>
    <property type="match status" value="1"/>
</dbReference>
<accession>A0ABQ3VTS3</accession>
<dbReference type="InterPro" id="IPR041664">
    <property type="entry name" value="AAA_16"/>
</dbReference>
<dbReference type="Gene3D" id="3.40.50.300">
    <property type="entry name" value="P-loop containing nucleotide triphosphate hydrolases"/>
    <property type="match status" value="1"/>
</dbReference>
<dbReference type="InterPro" id="IPR046738">
    <property type="entry name" value="DUF6788"/>
</dbReference>
<proteinExistence type="inferred from homology"/>
<dbReference type="Pfam" id="PF03704">
    <property type="entry name" value="BTAD"/>
    <property type="match status" value="1"/>
</dbReference>
<name>A0ABQ3VTS3_9CHLR</name>
<comment type="similarity">
    <text evidence="1">Belongs to the AfsR/DnrI/RedD regulatory family.</text>
</comment>
<dbReference type="PROSITE" id="PS50005">
    <property type="entry name" value="TPR"/>
    <property type="match status" value="1"/>
</dbReference>
<dbReference type="Pfam" id="PF13374">
    <property type="entry name" value="TPR_10"/>
    <property type="match status" value="1"/>
</dbReference>
<dbReference type="Pfam" id="PF13191">
    <property type="entry name" value="AAA_16"/>
    <property type="match status" value="1"/>
</dbReference>
<dbReference type="InterPro" id="IPR036388">
    <property type="entry name" value="WH-like_DNA-bd_sf"/>
</dbReference>
<dbReference type="SMART" id="SM00028">
    <property type="entry name" value="TPR"/>
    <property type="match status" value="9"/>
</dbReference>
<dbReference type="RefSeq" id="WP_201366886.1">
    <property type="nucleotide sequence ID" value="NZ_BNJJ01000035.1"/>
</dbReference>
<dbReference type="InterPro" id="IPR011990">
    <property type="entry name" value="TPR-like_helical_dom_sf"/>
</dbReference>
<reference evidence="8 9" key="1">
    <citation type="journal article" date="2021" name="Int. J. Syst. Evol. Microbiol.">
        <title>Reticulibacter mediterranei gen. nov., sp. nov., within the new family Reticulibacteraceae fam. nov., and Ktedonospora formicarum gen. nov., sp. nov., Ktedonobacter robiniae sp. nov., Dictyobacter formicarum sp. nov. and Dictyobacter arantiisoli sp. nov., belonging to the class Ktedonobacteria.</title>
        <authorList>
            <person name="Yabe S."/>
            <person name="Zheng Y."/>
            <person name="Wang C.M."/>
            <person name="Sakai Y."/>
            <person name="Abe K."/>
            <person name="Yokota A."/>
            <person name="Donadio S."/>
            <person name="Cavaletti L."/>
            <person name="Monciardini P."/>
        </authorList>
    </citation>
    <scope>NUCLEOTIDE SEQUENCE [LARGE SCALE GENOMIC DNA]</scope>
    <source>
        <strain evidence="8 9">SOSP1-9</strain>
    </source>
</reference>
<dbReference type="InterPro" id="IPR027417">
    <property type="entry name" value="P-loop_NTPase"/>
</dbReference>
<dbReference type="SUPFAM" id="SSF52540">
    <property type="entry name" value="P-loop containing nucleoside triphosphate hydrolases"/>
    <property type="match status" value="1"/>
</dbReference>
<dbReference type="InterPro" id="IPR016032">
    <property type="entry name" value="Sig_transdc_resp-reg_C-effctor"/>
</dbReference>
<dbReference type="SUPFAM" id="SSF46894">
    <property type="entry name" value="C-terminal effector domain of the bipartite response regulators"/>
    <property type="match status" value="1"/>
</dbReference>
<feature type="domain" description="Bacterial transcriptional activator" evidence="7">
    <location>
        <begin position="186"/>
        <end position="328"/>
    </location>
</feature>
<organism evidence="8 9">
    <name type="scientific">Dictyobacter formicarum</name>
    <dbReference type="NCBI Taxonomy" id="2778368"/>
    <lineage>
        <taxon>Bacteria</taxon>
        <taxon>Bacillati</taxon>
        <taxon>Chloroflexota</taxon>
        <taxon>Ktedonobacteria</taxon>
        <taxon>Ktedonobacterales</taxon>
        <taxon>Dictyobacteraceae</taxon>
        <taxon>Dictyobacter</taxon>
    </lineage>
</organism>
<evidence type="ECO:0000256" key="1">
    <source>
        <dbReference type="ARBA" id="ARBA00005820"/>
    </source>
</evidence>
<dbReference type="SMART" id="SM01043">
    <property type="entry name" value="BTAD"/>
    <property type="match status" value="1"/>
</dbReference>
<dbReference type="InterPro" id="IPR041617">
    <property type="entry name" value="TPR_MalT"/>
</dbReference>
<dbReference type="Gene3D" id="1.10.10.10">
    <property type="entry name" value="Winged helix-like DNA-binding domain superfamily/Winged helix DNA-binding domain"/>
    <property type="match status" value="1"/>
</dbReference>
<evidence type="ECO:0000313" key="9">
    <source>
        <dbReference type="Proteomes" id="UP000635565"/>
    </source>
</evidence>
<dbReference type="EMBL" id="BNJJ01000035">
    <property type="protein sequence ID" value="GHO89360.1"/>
    <property type="molecule type" value="Genomic_DNA"/>
</dbReference>
<protein>
    <recommendedName>
        <fullName evidence="7">Bacterial transcriptional activator domain-containing protein</fullName>
    </recommendedName>
</protein>
<feature type="region of interest" description="Disordered" evidence="6">
    <location>
        <begin position="390"/>
        <end position="426"/>
    </location>
</feature>
<dbReference type="PANTHER" id="PTHR16305:SF28">
    <property type="entry name" value="GUANYLATE CYCLASE DOMAIN-CONTAINING PROTEIN"/>
    <property type="match status" value="1"/>
</dbReference>
<evidence type="ECO:0000256" key="6">
    <source>
        <dbReference type="SAM" id="MobiDB-lite"/>
    </source>
</evidence>
<feature type="compositionally biased region" description="Low complexity" evidence="6">
    <location>
        <begin position="409"/>
        <end position="424"/>
    </location>
</feature>
<keyword evidence="3" id="KW-0067">ATP-binding</keyword>
<sequence>MNGKVTYRQQFTRCGKERCRKCKEGSGHGPYWYAYWSVNGRTVSKYIGTNLPEAVKQEQLTATTTSTASSPAGPLLRVYVLGQFRIERKVEQGAWQPIDGRLWHRRRARSLLGCLLSSPNRRLSREQVMDQLWPDLEIEIAANRLNGAVHELRQMLEPDLTRPAASRLLKLERDVLELAGHQQIWVDAEAFENLIKEADTSTDPVRTRQLQEEAATLYRGSYLLEELYSEWASQRRDALQRAWVGLLLNLAQSQAEHEEYASAIETLDRLRTADPTNETALQHLMMLLTQRDRRGEALQVYRRHQEMLQRDYESEPLPETAELYEKLRNGHVPTLYTQKPDNTPITEPLEDLQSHDLTFTRPLFQLGRHYQSRLIGREREIQTLRQVMRSLEKRSSGSATATHRSNQHSSTSAQQSQFPPSSASRPRHTHFVLLRGEPGIGKTRLAEELSLEAYQHGWTVAWSRSYEQESTIPYHPWTDLLRTLCKSTSVFADLANRKQDATTDTMLRELAASPLKLERLSTLLPDLQILQSNTGKAAIPVSLEQERLHLWEAVLGLIESFSKQHPLLLVLDDLHWADDSSIDLLTYLIHHLQEQSVLLIGTCREGELAPQHKLRTLIADLQREQAVVVVPVLPLTSTQIGTLVAHLPRDLVENIQSQAAGNPFFAEELARYADISANEQNETTRLNALPTLNATLSANQPYGNYNTLKKVNEPATQSEPERQPSAISLPEAIAAVLERRLGRLSQGCQQLLGKAAVIGGSFELRQLVPMAGDADEDTVLDLLDEALNAGLLIEEGAGANIAYHFWHPLIISHLYSRLSAARRAQLHRRAAEMLKATSSSQPEKVATTIVYHLSKGGGDRETLAYYAEISGNQAYGLAAYTEAQQYYILVFQALSGNEITAANQINAHQYIQRIIVKDCEQLPFNDPLHLCRILERIAECSIILGAFADGRQVYEYILHLRTSARFQRYLSMELALSIEEVEALRQKEAQIQAMLWREIGNTWTYTSEYEPAYRCYERGKSAMVQAGITSGAAWACLHLQYGALFRLEGDYAQARRYLQEALTMLEEVVRAPHLPYQRMDTTRESGPHNRRVHDLSLTRIERALTGDPLEIGYAHERLGIVAVSLGEVNSALEHLDVALTIYEQSELVSEMVRVCGNLGAVNIVKGAHDEARRYMQRALELAERSGDLPNMTFITHNLGDVAQRSGSLREAEAWFKRSLELAARINDRERLSWSYIALTSIQADMGNLQEATNSIRRAISISRAIKSTRCIRYALLGLADLRITQAIATQHYPDDNVRGRYRAQLLARARKTLQRSIALEGMEAENIIDAKHSLAMVYFLLGNLESAHEIALQTLKDAQDYETMRIIERAYRLLGRIMQAQGQPDQAVAYFQQALHICQEHGLRLDYARTLSCYGALLLDQDPSAVLDTGDLDEDTPGTSIHQRGLNYIKESYQLFRECHAAIDLAMTEQFFSQPALVRSLT</sequence>
<evidence type="ECO:0000259" key="7">
    <source>
        <dbReference type="SMART" id="SM01043"/>
    </source>
</evidence>
<evidence type="ECO:0000256" key="3">
    <source>
        <dbReference type="ARBA" id="ARBA00022840"/>
    </source>
</evidence>
<dbReference type="Gene3D" id="1.25.40.10">
    <property type="entry name" value="Tetratricopeptide repeat domain"/>
    <property type="match status" value="3"/>
</dbReference>
<keyword evidence="4" id="KW-0238">DNA-binding</keyword>
<dbReference type="SUPFAM" id="SSF48452">
    <property type="entry name" value="TPR-like"/>
    <property type="match status" value="4"/>
</dbReference>
<feature type="compositionally biased region" description="Polar residues" evidence="6">
    <location>
        <begin position="396"/>
        <end position="408"/>
    </location>
</feature>
<gene>
    <name evidence="8" type="ORF">KSZ_73660</name>
</gene>
<keyword evidence="5" id="KW-0802">TPR repeat</keyword>
<evidence type="ECO:0000313" key="8">
    <source>
        <dbReference type="EMBL" id="GHO89360.1"/>
    </source>
</evidence>
<evidence type="ECO:0000256" key="4">
    <source>
        <dbReference type="ARBA" id="ARBA00023125"/>
    </source>
</evidence>
<feature type="repeat" description="TPR" evidence="5">
    <location>
        <begin position="1368"/>
        <end position="1401"/>
    </location>
</feature>
<evidence type="ECO:0000256" key="2">
    <source>
        <dbReference type="ARBA" id="ARBA00022741"/>
    </source>
</evidence>
<dbReference type="InterPro" id="IPR001867">
    <property type="entry name" value="OmpR/PhoB-type_DNA-bd"/>
</dbReference>
<keyword evidence="9" id="KW-1185">Reference proteome</keyword>
<evidence type="ECO:0000256" key="5">
    <source>
        <dbReference type="PROSITE-ProRule" id="PRU00339"/>
    </source>
</evidence>
<dbReference type="Proteomes" id="UP000635565">
    <property type="component" value="Unassembled WGS sequence"/>
</dbReference>
<dbReference type="InterPro" id="IPR019734">
    <property type="entry name" value="TPR_rpt"/>
</dbReference>
<dbReference type="Pfam" id="PF20586">
    <property type="entry name" value="DUF6788"/>
    <property type="match status" value="1"/>
</dbReference>
<comment type="caution">
    <text evidence="8">The sequence shown here is derived from an EMBL/GenBank/DDBJ whole genome shotgun (WGS) entry which is preliminary data.</text>
</comment>
<dbReference type="PANTHER" id="PTHR16305">
    <property type="entry name" value="TESTICULAR SOLUBLE ADENYLYL CYCLASE"/>
    <property type="match status" value="1"/>
</dbReference>
<dbReference type="InterPro" id="IPR005158">
    <property type="entry name" value="BTAD"/>
</dbReference>
<dbReference type="Pfam" id="PF00486">
    <property type="entry name" value="Trans_reg_C"/>
    <property type="match status" value="1"/>
</dbReference>
<keyword evidence="2" id="KW-0547">Nucleotide-binding</keyword>